<proteinExistence type="predicted"/>
<dbReference type="AlphaFoldDB" id="A0A7Y0SKB9"/>
<gene>
    <name evidence="1" type="ORF">HKB16_17980</name>
</gene>
<accession>A0A7Y0SKB9</accession>
<comment type="caution">
    <text evidence="1">The sequence shown here is derived from an EMBL/GenBank/DDBJ whole genome shotgun (WGS) entry which is preliminary data.</text>
</comment>
<organism evidence="1 2">
    <name type="scientific">Vibrio parahaemolyticus</name>
    <dbReference type="NCBI Taxonomy" id="670"/>
    <lineage>
        <taxon>Bacteria</taxon>
        <taxon>Pseudomonadati</taxon>
        <taxon>Pseudomonadota</taxon>
        <taxon>Gammaproteobacteria</taxon>
        <taxon>Vibrionales</taxon>
        <taxon>Vibrionaceae</taxon>
        <taxon>Vibrio</taxon>
    </lineage>
</organism>
<dbReference type="EMBL" id="JABCLB010002102">
    <property type="protein sequence ID" value="NMU84753.1"/>
    <property type="molecule type" value="Genomic_DNA"/>
</dbReference>
<dbReference type="RefSeq" id="WP_153646151.1">
    <property type="nucleotide sequence ID" value="NZ_CP041202.1"/>
</dbReference>
<sequence length="193" mass="21916">MTYEEKFDIAVSTSNELGISPRIVEKFPIDERNVDFFRNLVEHNLLGMLIERFGVGDWGNQCMNVSAQLFAILQHYNIPCELTYGDVHLGEKGEYAVSKSILVDEWHEVSDKEGLPIHVWITIGKDFIIDPTISSRIHTDYDSSAPLNHLLVAEAQPLKNETGIVYTPFLVGKNYLEKIADIPLDYNSQMQMA</sequence>
<protein>
    <submittedName>
        <fullName evidence="1">Uncharacterized protein</fullName>
    </submittedName>
</protein>
<reference evidence="1 2" key="1">
    <citation type="submission" date="2020-04" db="EMBL/GenBank/DDBJ databases">
        <title>Whole-genome sequencing of Vibrio spp. from China reveals different genetic environments of blaCTX-M-14 among diverse lineages.</title>
        <authorList>
            <person name="Zheng Z."/>
            <person name="Ye L."/>
            <person name="Chen S."/>
        </authorList>
    </citation>
    <scope>NUCLEOTIDE SEQUENCE [LARGE SCALE GENOMIC DNA]</scope>
    <source>
        <strain evidence="1 2">Vb0551</strain>
    </source>
</reference>
<evidence type="ECO:0000313" key="2">
    <source>
        <dbReference type="Proteomes" id="UP000518904"/>
    </source>
</evidence>
<evidence type="ECO:0000313" key="1">
    <source>
        <dbReference type="EMBL" id="NMU84753.1"/>
    </source>
</evidence>
<name>A0A7Y0SKB9_VIBPH</name>
<dbReference type="Proteomes" id="UP000518904">
    <property type="component" value="Unassembled WGS sequence"/>
</dbReference>